<evidence type="ECO:0000256" key="6">
    <source>
        <dbReference type="ARBA" id="ARBA00023160"/>
    </source>
</evidence>
<dbReference type="InterPro" id="IPR003231">
    <property type="entry name" value="ACP"/>
</dbReference>
<protein>
    <recommendedName>
        <fullName evidence="7 8">Acyl carrier protein</fullName>
        <shortName evidence="7">ACP</shortName>
    </recommendedName>
</protein>
<dbReference type="UniPathway" id="UPA00094"/>
<sequence length="86" mass="9569">MEEVAERVKKVVSKQLKVPVEEIKDSSDFVKDLGAESIQSIELVAAFEQEFDITMDEEAALEVKNVGSAIGFIKKILDQQGKKNQT</sequence>
<comment type="subcellular location">
    <subcellularLocation>
        <location evidence="7">Cytoplasm</location>
    </subcellularLocation>
</comment>
<keyword evidence="4 7" id="KW-0276">Fatty acid metabolism</keyword>
<evidence type="ECO:0000256" key="2">
    <source>
        <dbReference type="ARBA" id="ARBA00022516"/>
    </source>
</evidence>
<feature type="modified residue" description="O-(pantetheine 4'-phosphoryl)serine" evidence="7">
    <location>
        <position position="37"/>
    </location>
</feature>
<organism evidence="11 12">
    <name type="scientific">Candidatus Desantisbacteria bacterium CG1_02_38_46</name>
    <dbReference type="NCBI Taxonomy" id="1817893"/>
    <lineage>
        <taxon>Bacteria</taxon>
        <taxon>Candidatus Desantisiibacteriota</taxon>
    </lineage>
</organism>
<comment type="PTM">
    <text evidence="9">4'-phosphopantetheine is transferred from CoA to a specific serine of apo-ACP by acpS.</text>
</comment>
<evidence type="ECO:0000313" key="11">
    <source>
        <dbReference type="EMBL" id="OIN95857.1"/>
    </source>
</evidence>
<dbReference type="PANTHER" id="PTHR20863">
    <property type="entry name" value="ACYL CARRIER PROTEIN"/>
    <property type="match status" value="1"/>
</dbReference>
<feature type="domain" description="Carrier" evidence="10">
    <location>
        <begin position="2"/>
        <end position="77"/>
    </location>
</feature>
<comment type="function">
    <text evidence="7 9">Carrier of the growing fatty acid chain in fatty acid biosynthesis.</text>
</comment>
<evidence type="ECO:0000256" key="8">
    <source>
        <dbReference type="NCBIfam" id="TIGR00517"/>
    </source>
</evidence>
<gene>
    <name evidence="7" type="primary">acpP</name>
    <name evidence="11" type="ORF">AUJ66_08080</name>
</gene>
<keyword evidence="3 7" id="KW-0597">Phosphoprotein</keyword>
<evidence type="ECO:0000256" key="9">
    <source>
        <dbReference type="RuleBase" id="RU003545"/>
    </source>
</evidence>
<dbReference type="PROSITE" id="PS50075">
    <property type="entry name" value="CARRIER"/>
    <property type="match status" value="1"/>
</dbReference>
<evidence type="ECO:0000256" key="3">
    <source>
        <dbReference type="ARBA" id="ARBA00022553"/>
    </source>
</evidence>
<dbReference type="Pfam" id="PF00550">
    <property type="entry name" value="PP-binding"/>
    <property type="match status" value="1"/>
</dbReference>
<dbReference type="Gene3D" id="1.10.1200.10">
    <property type="entry name" value="ACP-like"/>
    <property type="match status" value="1"/>
</dbReference>
<dbReference type="AlphaFoldDB" id="A0A1J4S8U9"/>
<dbReference type="GO" id="GO:0005737">
    <property type="term" value="C:cytoplasm"/>
    <property type="evidence" value="ECO:0007669"/>
    <property type="project" value="UniProtKB-SubCell"/>
</dbReference>
<dbReference type="HAMAP" id="MF_01217">
    <property type="entry name" value="Acyl_carrier"/>
    <property type="match status" value="1"/>
</dbReference>
<comment type="pathway">
    <text evidence="7 9">Lipid metabolism; fatty acid biosynthesis.</text>
</comment>
<dbReference type="PROSITE" id="PS00012">
    <property type="entry name" value="PHOSPHOPANTETHEINE"/>
    <property type="match status" value="1"/>
</dbReference>
<dbReference type="GO" id="GO:0000036">
    <property type="term" value="F:acyl carrier activity"/>
    <property type="evidence" value="ECO:0007669"/>
    <property type="project" value="UniProtKB-UniRule"/>
</dbReference>
<keyword evidence="6 7" id="KW-0275">Fatty acid biosynthesis</keyword>
<comment type="caution">
    <text evidence="11">The sequence shown here is derived from an EMBL/GenBank/DDBJ whole genome shotgun (WGS) entry which is preliminary data.</text>
</comment>
<proteinExistence type="inferred from homology"/>
<comment type="PTM">
    <text evidence="7">4'-phosphopantetheine is transferred from CoA to a specific serine of apo-ACP by AcpS. This modification is essential for activity because fatty acids are bound in thioester linkage to the sulfhydryl of the prosthetic group.</text>
</comment>
<dbReference type="InterPro" id="IPR006162">
    <property type="entry name" value="Ppantetheine_attach_site"/>
</dbReference>
<keyword evidence="1 7" id="KW-0596">Phosphopantetheine</keyword>
<evidence type="ECO:0000256" key="1">
    <source>
        <dbReference type="ARBA" id="ARBA00022450"/>
    </source>
</evidence>
<evidence type="ECO:0000313" key="12">
    <source>
        <dbReference type="Proteomes" id="UP000182278"/>
    </source>
</evidence>
<dbReference type="NCBIfam" id="TIGR00517">
    <property type="entry name" value="acyl_carrier"/>
    <property type="match status" value="1"/>
</dbReference>
<evidence type="ECO:0000256" key="5">
    <source>
        <dbReference type="ARBA" id="ARBA00023098"/>
    </source>
</evidence>
<dbReference type="Proteomes" id="UP000182278">
    <property type="component" value="Unassembled WGS sequence"/>
</dbReference>
<dbReference type="InterPro" id="IPR036736">
    <property type="entry name" value="ACP-like_sf"/>
</dbReference>
<dbReference type="SUPFAM" id="SSF47336">
    <property type="entry name" value="ACP-like"/>
    <property type="match status" value="1"/>
</dbReference>
<keyword evidence="2 7" id="KW-0444">Lipid biosynthesis</keyword>
<name>A0A1J4S8U9_9BACT</name>
<evidence type="ECO:0000256" key="4">
    <source>
        <dbReference type="ARBA" id="ARBA00022832"/>
    </source>
</evidence>
<dbReference type="GO" id="GO:0000035">
    <property type="term" value="F:acyl binding"/>
    <property type="evidence" value="ECO:0007669"/>
    <property type="project" value="TreeGrafter"/>
</dbReference>
<dbReference type="EMBL" id="MNUO01000124">
    <property type="protein sequence ID" value="OIN95857.1"/>
    <property type="molecule type" value="Genomic_DNA"/>
</dbReference>
<evidence type="ECO:0000259" key="10">
    <source>
        <dbReference type="PROSITE" id="PS50075"/>
    </source>
</evidence>
<keyword evidence="7" id="KW-0963">Cytoplasm</keyword>
<dbReference type="STRING" id="1817893.AUJ66_08080"/>
<evidence type="ECO:0000256" key="7">
    <source>
        <dbReference type="HAMAP-Rule" id="MF_01217"/>
    </source>
</evidence>
<dbReference type="InterPro" id="IPR009081">
    <property type="entry name" value="PP-bd_ACP"/>
</dbReference>
<keyword evidence="5 7" id="KW-0443">Lipid metabolism</keyword>
<reference evidence="11 12" key="1">
    <citation type="journal article" date="2016" name="Environ. Microbiol.">
        <title>Genomic resolution of a cold subsurface aquifer community provides metabolic insights for novel microbes adapted to high CO concentrations.</title>
        <authorList>
            <person name="Probst A.J."/>
            <person name="Castelle C.J."/>
            <person name="Singh A."/>
            <person name="Brown C.T."/>
            <person name="Anantharaman K."/>
            <person name="Sharon I."/>
            <person name="Hug L.A."/>
            <person name="Burstein D."/>
            <person name="Emerson J.B."/>
            <person name="Thomas B.C."/>
            <person name="Banfield J.F."/>
        </authorList>
    </citation>
    <scope>NUCLEOTIDE SEQUENCE [LARGE SCALE GENOMIC DNA]</scope>
    <source>
        <strain evidence="11">CG1_02_38_46</strain>
    </source>
</reference>
<comment type="similarity">
    <text evidence="7">Belongs to the acyl carrier protein (ACP) family.</text>
</comment>
<dbReference type="PANTHER" id="PTHR20863:SF76">
    <property type="entry name" value="CARRIER DOMAIN-CONTAINING PROTEIN"/>
    <property type="match status" value="1"/>
</dbReference>
<accession>A0A1J4S8U9</accession>